<keyword evidence="7" id="KW-0472">Membrane</keyword>
<dbReference type="FunFam" id="3.10.250.10:FF:000004">
    <property type="entry name" value="Scavenger receptor cysteine-rich type 1 protein M130"/>
    <property type="match status" value="1"/>
</dbReference>
<evidence type="ECO:0000313" key="10">
    <source>
        <dbReference type="EMBL" id="KAK1173255.1"/>
    </source>
</evidence>
<organism evidence="10 11">
    <name type="scientific">Acipenser oxyrinchus oxyrinchus</name>
    <dbReference type="NCBI Taxonomy" id="40147"/>
    <lineage>
        <taxon>Eukaryota</taxon>
        <taxon>Metazoa</taxon>
        <taxon>Chordata</taxon>
        <taxon>Craniata</taxon>
        <taxon>Vertebrata</taxon>
        <taxon>Euteleostomi</taxon>
        <taxon>Actinopterygii</taxon>
        <taxon>Chondrostei</taxon>
        <taxon>Acipenseriformes</taxon>
        <taxon>Acipenseridae</taxon>
        <taxon>Acipenser</taxon>
    </lineage>
</organism>
<dbReference type="GO" id="GO:0031638">
    <property type="term" value="P:zymogen activation"/>
    <property type="evidence" value="ECO:0007669"/>
    <property type="project" value="TreeGrafter"/>
</dbReference>
<accession>A0AAD8GFG8</accession>
<sequence>MEVLVLIFILSVAGFSQGSQSSYTSEYLNNSSEATTAPTDTADQSKYSFNSEAPVTLFRLFGGDSPCSGSLQVFYNETWVPAEVTPVWNISEATLVCEKLDCGKAFDVQPLQYPNSQMQHSQKNSGLLECNFGGPDLFNCTEAQKGYYINRTNVICRGHRAVRLAGGRDACAGRVEVWEEGFWGTVCDDWWDMKDGNVACAQVGCGFAVEVLSGGARQFGNGQGPILMDDVNCTGTERFLWECPVLKHSGDCGHKEDAGVICSEHKAVRLSGGLDRCSGRVEIHRNGSWGTVCDTLWGKDEGGMVCSMLGCGDQVKVRGFNNTFKHDTTLKWFYHCSTKDRSLWDCKEYANNPNLCQKSSAAAVVCSKSLGLPRITTEETLTTGTPTSAFILIEKTGFLVTPSFLGCFVLSFLLLLVMILYAVQFCRFKKRDMIPVQQTDSNLQTVVLVTEENVYRDDVSPVKVTTTNIPNNDNVNPQLEATQLVNDDSSFEADYEDYDFRVEPAASISTFQNSHRNGTDSRSPRTSTIPMTTLAEEEFRYTPKTPIYPEPLILNEDSSSTSSGESYHNNEAVNYNTQSVEDFSRSSDCSPKSYVVENGVSCQGDKDVDSAKPELPTGPSQSEATMPQPYHWDQLHNSSIAFNKLIDNTVDSSSTSSGEYDENISRFNSKSQTTGVSENNQGNVCQDSSSDSDYDDIANYCN</sequence>
<gene>
    <name evidence="10" type="primary">CD6</name>
    <name evidence="10" type="ORF">AOXY_G3338</name>
</gene>
<dbReference type="FunFam" id="3.10.250.10:FF:000010">
    <property type="entry name" value="T-cell differentiation antigen CD6"/>
    <property type="match status" value="1"/>
</dbReference>
<dbReference type="InterPro" id="IPR036772">
    <property type="entry name" value="SRCR-like_dom_sf"/>
</dbReference>
<feature type="disulfide bond" evidence="5">
    <location>
        <begin position="336"/>
        <end position="346"/>
    </location>
</feature>
<reference evidence="10" key="1">
    <citation type="submission" date="2022-02" db="EMBL/GenBank/DDBJ databases">
        <title>Atlantic sturgeon de novo genome assembly.</title>
        <authorList>
            <person name="Stock M."/>
            <person name="Klopp C."/>
            <person name="Guiguen Y."/>
            <person name="Cabau C."/>
            <person name="Parinello H."/>
            <person name="Santidrian Yebra-Pimentel E."/>
            <person name="Kuhl H."/>
            <person name="Dirks R.P."/>
            <person name="Guessner J."/>
            <person name="Wuertz S."/>
            <person name="Du K."/>
            <person name="Schartl M."/>
        </authorList>
    </citation>
    <scope>NUCLEOTIDE SEQUENCE</scope>
    <source>
        <strain evidence="10">STURGEONOMICS-FGT-2020</strain>
        <tissue evidence="10">Whole blood</tissue>
    </source>
</reference>
<dbReference type="SMART" id="SM00202">
    <property type="entry name" value="SR"/>
    <property type="match status" value="3"/>
</dbReference>
<name>A0AAD8GFG8_ACIOX</name>
<comment type="caution">
    <text evidence="5">Lacks conserved residue(s) required for the propagation of feature annotation.</text>
</comment>
<dbReference type="PROSITE" id="PS00420">
    <property type="entry name" value="SRCR_1"/>
    <property type="match status" value="2"/>
</dbReference>
<evidence type="ECO:0000256" key="1">
    <source>
        <dbReference type="ARBA" id="ARBA00022729"/>
    </source>
</evidence>
<comment type="caution">
    <text evidence="10">The sequence shown here is derived from an EMBL/GenBank/DDBJ whole genome shotgun (WGS) entry which is preliminary data.</text>
</comment>
<feature type="domain" description="SRCR" evidence="9">
    <location>
        <begin position="58"/>
        <end position="157"/>
    </location>
</feature>
<keyword evidence="11" id="KW-1185">Reference proteome</keyword>
<feature type="domain" description="SRCR" evidence="9">
    <location>
        <begin position="162"/>
        <end position="263"/>
    </location>
</feature>
<evidence type="ECO:0000256" key="7">
    <source>
        <dbReference type="SAM" id="Phobius"/>
    </source>
</evidence>
<dbReference type="SUPFAM" id="SSF56487">
    <property type="entry name" value="SRCR-like"/>
    <property type="match status" value="3"/>
</dbReference>
<evidence type="ECO:0000256" key="3">
    <source>
        <dbReference type="ARBA" id="ARBA00023157"/>
    </source>
</evidence>
<dbReference type="PANTHER" id="PTHR48071">
    <property type="entry name" value="SRCR DOMAIN-CONTAINING PROTEIN"/>
    <property type="match status" value="1"/>
</dbReference>
<dbReference type="InterPro" id="IPR001190">
    <property type="entry name" value="SRCR"/>
</dbReference>
<dbReference type="GO" id="GO:0005886">
    <property type="term" value="C:plasma membrane"/>
    <property type="evidence" value="ECO:0007669"/>
    <property type="project" value="TreeGrafter"/>
</dbReference>
<feature type="disulfide bond" evidence="5">
    <location>
        <begin position="233"/>
        <end position="243"/>
    </location>
</feature>
<keyword evidence="1 8" id="KW-0732">Signal</keyword>
<protein>
    <submittedName>
        <fullName evidence="10">T-cell differentiation antigen CD6 isoform X1</fullName>
    </submittedName>
</protein>
<proteinExistence type="predicted"/>
<feature type="domain" description="SRCR" evidence="9">
    <location>
        <begin position="268"/>
        <end position="367"/>
    </location>
</feature>
<feature type="region of interest" description="Disordered" evidence="6">
    <location>
        <begin position="601"/>
        <end position="628"/>
    </location>
</feature>
<evidence type="ECO:0000259" key="9">
    <source>
        <dbReference type="PROSITE" id="PS50287"/>
    </source>
</evidence>
<keyword evidence="7" id="KW-0812">Transmembrane</keyword>
<evidence type="ECO:0000313" key="11">
    <source>
        <dbReference type="Proteomes" id="UP001230051"/>
    </source>
</evidence>
<feature type="transmembrane region" description="Helical" evidence="7">
    <location>
        <begin position="403"/>
        <end position="423"/>
    </location>
</feature>
<keyword evidence="4" id="KW-0325">Glycoprotein</keyword>
<dbReference type="Gene3D" id="3.10.250.10">
    <property type="entry name" value="SRCR-like domain"/>
    <property type="match status" value="3"/>
</dbReference>
<feature type="signal peptide" evidence="8">
    <location>
        <begin position="1"/>
        <end position="18"/>
    </location>
</feature>
<evidence type="ECO:0000256" key="4">
    <source>
        <dbReference type="ARBA" id="ARBA00023180"/>
    </source>
</evidence>
<dbReference type="GO" id="GO:0004252">
    <property type="term" value="F:serine-type endopeptidase activity"/>
    <property type="evidence" value="ECO:0007669"/>
    <property type="project" value="TreeGrafter"/>
</dbReference>
<feature type="region of interest" description="Disordered" evidence="6">
    <location>
        <begin position="671"/>
        <end position="702"/>
    </location>
</feature>
<keyword evidence="2" id="KW-0677">Repeat</keyword>
<keyword evidence="3 5" id="KW-1015">Disulfide bond</keyword>
<dbReference type="Pfam" id="PF00530">
    <property type="entry name" value="SRCR"/>
    <property type="match status" value="3"/>
</dbReference>
<feature type="chain" id="PRO_5042170486" evidence="8">
    <location>
        <begin position="19"/>
        <end position="702"/>
    </location>
</feature>
<feature type="region of interest" description="Disordered" evidence="6">
    <location>
        <begin position="546"/>
        <end position="569"/>
    </location>
</feature>
<dbReference type="PROSITE" id="PS50287">
    <property type="entry name" value="SRCR_2"/>
    <property type="match status" value="3"/>
</dbReference>
<dbReference type="Proteomes" id="UP001230051">
    <property type="component" value="Unassembled WGS sequence"/>
</dbReference>
<dbReference type="PANTHER" id="PTHR48071:SF24">
    <property type="entry name" value="DELETED IN MALIGNANT BRAIN TUMORS 1 PROTEIN-LIKE"/>
    <property type="match status" value="1"/>
</dbReference>
<evidence type="ECO:0000256" key="2">
    <source>
        <dbReference type="ARBA" id="ARBA00022737"/>
    </source>
</evidence>
<evidence type="ECO:0000256" key="6">
    <source>
        <dbReference type="SAM" id="MobiDB-lite"/>
    </source>
</evidence>
<dbReference type="PRINTS" id="PR00258">
    <property type="entry name" value="SPERACTRCPTR"/>
</dbReference>
<evidence type="ECO:0000256" key="8">
    <source>
        <dbReference type="SAM" id="SignalP"/>
    </source>
</evidence>
<keyword evidence="7" id="KW-1133">Transmembrane helix</keyword>
<feature type="compositionally biased region" description="Polar residues" evidence="6">
    <location>
        <begin position="671"/>
        <end position="686"/>
    </location>
</feature>
<dbReference type="AlphaFoldDB" id="A0AAD8GFG8"/>
<dbReference type="EMBL" id="JAGXEW010000003">
    <property type="protein sequence ID" value="KAK1173255.1"/>
    <property type="molecule type" value="Genomic_DNA"/>
</dbReference>
<evidence type="ECO:0000256" key="5">
    <source>
        <dbReference type="PROSITE-ProRule" id="PRU00196"/>
    </source>
</evidence>